<dbReference type="PANTHER" id="PTHR31637">
    <property type="entry name" value="2,3-BISPHOSPHOGLYCERATE-INDEPENDENT PHOSPHOGLYCERATE MUTASE"/>
    <property type="match status" value="1"/>
</dbReference>
<dbReference type="GO" id="GO:0004619">
    <property type="term" value="F:phosphoglycerate mutase activity"/>
    <property type="evidence" value="ECO:0007669"/>
    <property type="project" value="UniProtKB-EC"/>
</dbReference>
<reference evidence="11 12" key="1">
    <citation type="journal article" date="2015" name="Nature">
        <title>rRNA introns, odd ribosomes, and small enigmatic genomes across a large radiation of phyla.</title>
        <authorList>
            <person name="Brown C.T."/>
            <person name="Hug L.A."/>
            <person name="Thomas B.C."/>
            <person name="Sharon I."/>
            <person name="Castelle C.J."/>
            <person name="Singh A."/>
            <person name="Wilkins M.J."/>
            <person name="Williams K.H."/>
            <person name="Banfield J.F."/>
        </authorList>
    </citation>
    <scope>NUCLEOTIDE SEQUENCE [LARGE SCALE GENOMIC DNA]</scope>
</reference>
<proteinExistence type="inferred from homology"/>
<dbReference type="GO" id="GO:0005829">
    <property type="term" value="C:cytosol"/>
    <property type="evidence" value="ECO:0007669"/>
    <property type="project" value="TreeGrafter"/>
</dbReference>
<keyword evidence="8" id="KW-0464">Manganese</keyword>
<accession>A0A0G0H415</accession>
<sequence length="321" mass="36187">HPNPLSWRHQQKLADFLIQSRLGNIASISGRYFAMDRDRRWDRIEKAYKAMVLGKGVYADSATSAIKYAYSKGQTDEFIEPTVILKQGRPIATVDNGDAAIFFNFRNDRAKELSMAFILPDFENLKSFDFGYDPGISKEVGLIEIGNTFKREKVVKNLFFVTMAEYQKNLPVSGIVFKPEAVVKPLSVVLSEKGVKQIHMAESEKERFVKYYFNGLREEKVEGEEDLIVPSPKVATYDLKPEMSLPKLTSELLKVVKRGTYSFFVVNIANPDMVAHSGNLKATIKAIECVDQYLKRIVEGVLASEGVLFITADHGNAEELL</sequence>
<dbReference type="InterPro" id="IPR011258">
    <property type="entry name" value="BPG-indep_PGM_N"/>
</dbReference>
<dbReference type="InterPro" id="IPR017850">
    <property type="entry name" value="Alkaline_phosphatase_core_sf"/>
</dbReference>
<dbReference type="UniPathway" id="UPA00109">
    <property type="reaction ID" value="UER00186"/>
</dbReference>
<evidence type="ECO:0000256" key="3">
    <source>
        <dbReference type="ARBA" id="ARBA00004798"/>
    </source>
</evidence>
<protein>
    <recommendedName>
        <fullName evidence="5">phosphoglycerate mutase (2,3-diphosphoglycerate-independent)</fullName>
        <ecNumber evidence="5">5.4.2.12</ecNumber>
    </recommendedName>
</protein>
<feature type="non-terminal residue" evidence="11">
    <location>
        <position position="1"/>
    </location>
</feature>
<dbReference type="PANTHER" id="PTHR31637:SF0">
    <property type="entry name" value="2,3-BISPHOSPHOGLYCERATE-INDEPENDENT PHOSPHOGLYCERATE MUTASE"/>
    <property type="match status" value="1"/>
</dbReference>
<dbReference type="Gene3D" id="3.40.1450.10">
    <property type="entry name" value="BPG-independent phosphoglycerate mutase, domain B"/>
    <property type="match status" value="1"/>
</dbReference>
<evidence type="ECO:0000256" key="4">
    <source>
        <dbReference type="ARBA" id="ARBA00008819"/>
    </source>
</evidence>
<evidence type="ECO:0000256" key="2">
    <source>
        <dbReference type="ARBA" id="ARBA00001936"/>
    </source>
</evidence>
<evidence type="ECO:0000256" key="7">
    <source>
        <dbReference type="ARBA" id="ARBA00023152"/>
    </source>
</evidence>
<dbReference type="STRING" id="1618545.US53_C0033G0008"/>
<dbReference type="InterPro" id="IPR005995">
    <property type="entry name" value="Pgm_bpd_ind"/>
</dbReference>
<dbReference type="EMBL" id="LBTI01000033">
    <property type="protein sequence ID" value="KKQ36902.1"/>
    <property type="molecule type" value="Genomic_DNA"/>
</dbReference>
<keyword evidence="6" id="KW-0479">Metal-binding</keyword>
<evidence type="ECO:0000313" key="11">
    <source>
        <dbReference type="EMBL" id="KKQ36902.1"/>
    </source>
</evidence>
<evidence type="ECO:0000256" key="6">
    <source>
        <dbReference type="ARBA" id="ARBA00022723"/>
    </source>
</evidence>
<comment type="pathway">
    <text evidence="3">Carbohydrate degradation; glycolysis; pyruvate from D-glyceraldehyde 3-phosphate: step 3/5.</text>
</comment>
<name>A0A0G0H415_9BACT</name>
<gene>
    <name evidence="11" type="ORF">US53_C0033G0008</name>
</gene>
<comment type="caution">
    <text evidence="11">The sequence shown here is derived from an EMBL/GenBank/DDBJ whole genome shotgun (WGS) entry which is preliminary data.</text>
</comment>
<dbReference type="Gene3D" id="3.40.720.10">
    <property type="entry name" value="Alkaline Phosphatase, subunit A"/>
    <property type="match status" value="1"/>
</dbReference>
<keyword evidence="7" id="KW-0324">Glycolysis</keyword>
<dbReference type="SUPFAM" id="SSF64158">
    <property type="entry name" value="2,3-Bisphosphoglycerate-independent phosphoglycerate mutase, substrate-binding domain"/>
    <property type="match status" value="1"/>
</dbReference>
<keyword evidence="9" id="KW-0413">Isomerase</keyword>
<evidence type="ECO:0000313" key="12">
    <source>
        <dbReference type="Proteomes" id="UP000034591"/>
    </source>
</evidence>
<feature type="domain" description="BPG-independent PGAM N-terminal" evidence="10">
    <location>
        <begin position="11"/>
        <end position="168"/>
    </location>
</feature>
<dbReference type="GO" id="GO:0006007">
    <property type="term" value="P:glucose catabolic process"/>
    <property type="evidence" value="ECO:0007669"/>
    <property type="project" value="InterPro"/>
</dbReference>
<evidence type="ECO:0000256" key="8">
    <source>
        <dbReference type="ARBA" id="ARBA00023211"/>
    </source>
</evidence>
<evidence type="ECO:0000256" key="1">
    <source>
        <dbReference type="ARBA" id="ARBA00000370"/>
    </source>
</evidence>
<dbReference type="EC" id="5.4.2.12" evidence="5"/>
<dbReference type="InterPro" id="IPR036646">
    <property type="entry name" value="PGAM_B_sf"/>
</dbReference>
<dbReference type="Proteomes" id="UP000034591">
    <property type="component" value="Unassembled WGS sequence"/>
</dbReference>
<dbReference type="Pfam" id="PF06415">
    <property type="entry name" value="iPGM_N"/>
    <property type="match status" value="1"/>
</dbReference>
<comment type="similarity">
    <text evidence="4">Belongs to the BPG-independent phosphoglycerate mutase family.</text>
</comment>
<dbReference type="AlphaFoldDB" id="A0A0G0H415"/>
<dbReference type="SUPFAM" id="SSF53649">
    <property type="entry name" value="Alkaline phosphatase-like"/>
    <property type="match status" value="1"/>
</dbReference>
<evidence type="ECO:0000256" key="5">
    <source>
        <dbReference type="ARBA" id="ARBA00012026"/>
    </source>
</evidence>
<comment type="catalytic activity">
    <reaction evidence="1">
        <text>(2R)-2-phosphoglycerate = (2R)-3-phosphoglycerate</text>
        <dbReference type="Rhea" id="RHEA:15901"/>
        <dbReference type="ChEBI" id="CHEBI:58272"/>
        <dbReference type="ChEBI" id="CHEBI:58289"/>
        <dbReference type="EC" id="5.4.2.12"/>
    </reaction>
</comment>
<comment type="cofactor">
    <cofactor evidence="2">
        <name>Mn(2+)</name>
        <dbReference type="ChEBI" id="CHEBI:29035"/>
    </cofactor>
</comment>
<dbReference type="GO" id="GO:0006096">
    <property type="term" value="P:glycolytic process"/>
    <property type="evidence" value="ECO:0007669"/>
    <property type="project" value="UniProtKB-UniPathway"/>
</dbReference>
<evidence type="ECO:0000259" key="10">
    <source>
        <dbReference type="Pfam" id="PF06415"/>
    </source>
</evidence>
<evidence type="ECO:0000256" key="9">
    <source>
        <dbReference type="ARBA" id="ARBA00023235"/>
    </source>
</evidence>
<dbReference type="GO" id="GO:0030145">
    <property type="term" value="F:manganese ion binding"/>
    <property type="evidence" value="ECO:0007669"/>
    <property type="project" value="InterPro"/>
</dbReference>
<organism evidence="11 12">
    <name type="scientific">Candidatus Woesebacteria bacterium GW2011_GWA1_37_7</name>
    <dbReference type="NCBI Taxonomy" id="1618545"/>
    <lineage>
        <taxon>Bacteria</taxon>
        <taxon>Candidatus Woeseibacteriota</taxon>
    </lineage>
</organism>
<dbReference type="PATRIC" id="fig|1618545.3.peg.513"/>